<dbReference type="GO" id="GO:0005524">
    <property type="term" value="F:ATP binding"/>
    <property type="evidence" value="ECO:0007669"/>
    <property type="project" value="UniProtKB-KW"/>
</dbReference>
<keyword evidence="2" id="KW-0547">Nucleotide-binding</keyword>
<dbReference type="PROSITE" id="PS51459">
    <property type="entry name" value="FIDO"/>
    <property type="match status" value="1"/>
</dbReference>
<feature type="binding site" evidence="2">
    <location>
        <begin position="189"/>
        <end position="196"/>
    </location>
    <ligand>
        <name>ATP</name>
        <dbReference type="ChEBI" id="CHEBI:30616"/>
    </ligand>
</feature>
<dbReference type="InterPro" id="IPR040198">
    <property type="entry name" value="Fido_containing"/>
</dbReference>
<keyword evidence="7" id="KW-1185">Reference proteome</keyword>
<accession>A0A2D0LCA4</accession>
<dbReference type="InterPro" id="IPR013196">
    <property type="entry name" value="HTH_11"/>
</dbReference>
<evidence type="ECO:0000256" key="2">
    <source>
        <dbReference type="PIRSR" id="PIRSR640198-2"/>
    </source>
</evidence>
<dbReference type="Proteomes" id="UP000221101">
    <property type="component" value="Unassembled WGS sequence"/>
</dbReference>
<dbReference type="PANTHER" id="PTHR13504:SF38">
    <property type="entry name" value="FIDO DOMAIN-CONTAINING PROTEIN"/>
    <property type="match status" value="1"/>
</dbReference>
<dbReference type="PANTHER" id="PTHR13504">
    <property type="entry name" value="FIDO DOMAIN-CONTAINING PROTEIN DDB_G0283145"/>
    <property type="match status" value="1"/>
</dbReference>
<keyword evidence="2" id="KW-0067">ATP-binding</keyword>
<dbReference type="SUPFAM" id="SSF140931">
    <property type="entry name" value="Fic-like"/>
    <property type="match status" value="1"/>
</dbReference>
<dbReference type="Pfam" id="PF02661">
    <property type="entry name" value="Fic"/>
    <property type="match status" value="1"/>
</dbReference>
<reference evidence="6 7" key="1">
    <citation type="journal article" date="2017" name="Nat. Microbiol.">
        <title>Natural product diversity associated with the nematode symbionts Photorhabdus and Xenorhabdus.</title>
        <authorList>
            <person name="Tobias N.J."/>
            <person name="Wolff H."/>
            <person name="Djahanschiri B."/>
            <person name="Grundmann F."/>
            <person name="Kronenwerth M."/>
            <person name="Shi Y.M."/>
            <person name="Simonyi S."/>
            <person name="Grun P."/>
            <person name="Shapiro-Ilan D."/>
            <person name="Pidot S.J."/>
            <person name="Stinear T.P."/>
            <person name="Ebersberger I."/>
            <person name="Bode H.B."/>
        </authorList>
    </citation>
    <scope>NUCLEOTIDE SEQUENCE [LARGE SCALE GENOMIC DNA]</scope>
    <source>
        <strain evidence="6 7">DSM 17907</strain>
    </source>
</reference>
<feature type="domain" description="Fido" evidence="5">
    <location>
        <begin position="106"/>
        <end position="248"/>
    </location>
</feature>
<proteinExistence type="predicted"/>
<organism evidence="6 7">
    <name type="scientific">Xenorhabdus kozodoii</name>
    <dbReference type="NCBI Taxonomy" id="351676"/>
    <lineage>
        <taxon>Bacteria</taxon>
        <taxon>Pseudomonadati</taxon>
        <taxon>Pseudomonadota</taxon>
        <taxon>Gammaproteobacteria</taxon>
        <taxon>Enterobacterales</taxon>
        <taxon>Morganellaceae</taxon>
        <taxon>Xenorhabdus</taxon>
    </lineage>
</organism>
<protein>
    <submittedName>
        <fullName evidence="6">Fic family protein</fullName>
    </submittedName>
</protein>
<dbReference type="EMBL" id="NJCX01000012">
    <property type="protein sequence ID" value="PHM73311.1"/>
    <property type="molecule type" value="Genomic_DNA"/>
</dbReference>
<dbReference type="InterPro" id="IPR003812">
    <property type="entry name" value="Fido"/>
</dbReference>
<feature type="site" description="Important for autoinhibition of adenylyltransferase activity" evidence="3">
    <location>
        <position position="62"/>
    </location>
</feature>
<dbReference type="InterPro" id="IPR036390">
    <property type="entry name" value="WH_DNA-bd_sf"/>
</dbReference>
<evidence type="ECO:0000256" key="4">
    <source>
        <dbReference type="SAM" id="Coils"/>
    </source>
</evidence>
<dbReference type="Gene3D" id="1.10.3290.10">
    <property type="entry name" value="Fido-like domain"/>
    <property type="match status" value="1"/>
</dbReference>
<dbReference type="SUPFAM" id="SSF46785">
    <property type="entry name" value="Winged helix' DNA-binding domain"/>
    <property type="match status" value="1"/>
</dbReference>
<feature type="active site" evidence="1">
    <location>
        <position position="185"/>
    </location>
</feature>
<feature type="coiled-coil region" evidence="4">
    <location>
        <begin position="243"/>
        <end position="271"/>
    </location>
</feature>
<comment type="caution">
    <text evidence="6">The sequence shown here is derived from an EMBL/GenBank/DDBJ whole genome shotgun (WGS) entry which is preliminary data.</text>
</comment>
<dbReference type="Pfam" id="PF08279">
    <property type="entry name" value="HTH_11"/>
    <property type="match status" value="1"/>
</dbReference>
<dbReference type="AlphaFoldDB" id="A0A2D0LCA4"/>
<evidence type="ECO:0000256" key="3">
    <source>
        <dbReference type="PIRSR" id="PIRSR640198-3"/>
    </source>
</evidence>
<evidence type="ECO:0000313" key="7">
    <source>
        <dbReference type="Proteomes" id="UP000221101"/>
    </source>
</evidence>
<dbReference type="Gene3D" id="1.10.10.10">
    <property type="entry name" value="Winged helix-like DNA-binding domain superfamily/Winged helix DNA-binding domain"/>
    <property type="match status" value="1"/>
</dbReference>
<sequence>MDLEEIIVATYQPPYTITPDILNRVVEIGELLGRWSMQAETASPLLRKENRIRTIQASLAIENNNLSTEQVTAIIDGKRVLAPIRDIQEVRNAILAYEKLPDWRSSRLTDLLTAHRLLMTGLVDRPGQFRWGGVGIYREKQLIHMAPPASQIPRLVGELLTWLKQTDTHPLISSSIFHYEFEFIHPFTDGNGRMGRLWQTLILSEWRPELAWLPVETLIHYQQQDYYQVLRECDRTSDCTLFINFMLEKLAEALKENLDLQKQNAVAMSVEMSVQMPVEMSVEKPQPVSATSQKILSAIIAYPAITITQLAEELGLSRRTIERNIKILRDTGYLSRVGAKKGGYWRVK</sequence>
<name>A0A2D0LCA4_9GAMM</name>
<feature type="binding site" evidence="2">
    <location>
        <begin position="226"/>
        <end position="227"/>
    </location>
    <ligand>
        <name>ATP</name>
        <dbReference type="ChEBI" id="CHEBI:30616"/>
    </ligand>
</feature>
<dbReference type="InterPro" id="IPR036388">
    <property type="entry name" value="WH-like_DNA-bd_sf"/>
</dbReference>
<evidence type="ECO:0000259" key="5">
    <source>
        <dbReference type="PROSITE" id="PS51459"/>
    </source>
</evidence>
<keyword evidence="4" id="KW-0175">Coiled coil</keyword>
<dbReference type="InterPro" id="IPR036597">
    <property type="entry name" value="Fido-like_dom_sf"/>
</dbReference>
<evidence type="ECO:0000313" key="6">
    <source>
        <dbReference type="EMBL" id="PHM73311.1"/>
    </source>
</evidence>
<gene>
    <name evidence="6" type="ORF">Xkoz_01964</name>
</gene>
<evidence type="ECO:0000256" key="1">
    <source>
        <dbReference type="PIRSR" id="PIRSR640198-1"/>
    </source>
</evidence>